<proteinExistence type="predicted"/>
<name>A0A225VHR8_9STRA</name>
<evidence type="ECO:0000313" key="3">
    <source>
        <dbReference type="Proteomes" id="UP000198211"/>
    </source>
</evidence>
<evidence type="ECO:0000256" key="1">
    <source>
        <dbReference type="SAM" id="MobiDB-lite"/>
    </source>
</evidence>
<gene>
    <name evidence="2" type="ORF">PHMEG_00023137</name>
</gene>
<sequence>MIKLCSDIQAKMTWTATIDDCLTRVPNFKLLKYGARRQWLTRFLKDRNLFEFVASNTGKGNVAMKKRYPCEEQKAPASPPITTGEIDDSPAQNSLPVALDTTVKELSKSPLEIAGSPLKFPPEINQATDFTQSSPPVAKPVEHPAVLEFARPASPDLVSLLNGNTQSETDREFMVDSQCVCETWITSFLVGSKLRFVVEEKDISTLECVMNGLTMS</sequence>
<dbReference type="EMBL" id="NBNE01004726">
    <property type="protein sequence ID" value="OWZ04882.1"/>
    <property type="molecule type" value="Genomic_DNA"/>
</dbReference>
<feature type="region of interest" description="Disordered" evidence="1">
    <location>
        <begin position="71"/>
        <end position="93"/>
    </location>
</feature>
<protein>
    <submittedName>
        <fullName evidence="2">Uncharacterized protein</fullName>
    </submittedName>
</protein>
<dbReference type="OrthoDB" id="146831at2759"/>
<dbReference type="AlphaFoldDB" id="A0A225VHR8"/>
<comment type="caution">
    <text evidence="2">The sequence shown here is derived from an EMBL/GenBank/DDBJ whole genome shotgun (WGS) entry which is preliminary data.</text>
</comment>
<evidence type="ECO:0000313" key="2">
    <source>
        <dbReference type="EMBL" id="OWZ04882.1"/>
    </source>
</evidence>
<keyword evidence="3" id="KW-1185">Reference proteome</keyword>
<reference evidence="3" key="1">
    <citation type="submission" date="2017-03" db="EMBL/GenBank/DDBJ databases">
        <title>Phytopthora megakarya and P. palmivora, two closely related causual agents of cacao black pod achieved similar genome size and gene model numbers by different mechanisms.</title>
        <authorList>
            <person name="Ali S."/>
            <person name="Shao J."/>
            <person name="Larry D.J."/>
            <person name="Kronmiller B."/>
            <person name="Shen D."/>
            <person name="Strem M.D."/>
            <person name="Melnick R.L."/>
            <person name="Guiltinan M.J."/>
            <person name="Tyler B.M."/>
            <person name="Meinhardt L.W."/>
            <person name="Bailey B.A."/>
        </authorList>
    </citation>
    <scope>NUCLEOTIDE SEQUENCE [LARGE SCALE GENOMIC DNA]</scope>
    <source>
        <strain evidence="3">zdho120</strain>
    </source>
</reference>
<accession>A0A225VHR8</accession>
<organism evidence="2 3">
    <name type="scientific">Phytophthora megakarya</name>
    <dbReference type="NCBI Taxonomy" id="4795"/>
    <lineage>
        <taxon>Eukaryota</taxon>
        <taxon>Sar</taxon>
        <taxon>Stramenopiles</taxon>
        <taxon>Oomycota</taxon>
        <taxon>Peronosporomycetes</taxon>
        <taxon>Peronosporales</taxon>
        <taxon>Peronosporaceae</taxon>
        <taxon>Phytophthora</taxon>
    </lineage>
</organism>
<dbReference type="Proteomes" id="UP000198211">
    <property type="component" value="Unassembled WGS sequence"/>
</dbReference>